<keyword evidence="3" id="KW-0560">Oxidoreductase</keyword>
<comment type="pathway">
    <text evidence="1">Porphyrin-containing compound metabolism; siroheme biosynthesis; sirohydrochlorin from precorrin-2: step 1/1.</text>
</comment>
<keyword evidence="4" id="KW-0520">NAD</keyword>
<dbReference type="SUPFAM" id="SSF75615">
    <property type="entry name" value="Siroheme synthase middle domains-like"/>
    <property type="match status" value="1"/>
</dbReference>
<sequence length="213" mass="23762">MTTYYPAFINLIGKKCVVVGGGKIAERKVLSLLNAGANVTVISPDLSSALERYKNRGKIKHIKRGYKKGDIKNAFLVIAATSDEAINSMVSKDAPFLVNVVDRPELANFIVPSVVNRGPMTIAVSTSGASPAMAKAVRKELEVFYNKDFGQYMSFLKQLRERAIKEIPNKKERERFLKDVASREIFNILREKGIIAAKKRVVEKFRLLKKGLC</sequence>
<dbReference type="Pfam" id="PF14824">
    <property type="entry name" value="Sirohm_synth_M"/>
    <property type="match status" value="1"/>
</dbReference>
<evidence type="ECO:0000256" key="2">
    <source>
        <dbReference type="ARBA" id="ARBA00012400"/>
    </source>
</evidence>
<dbReference type="PANTHER" id="PTHR35330:SF1">
    <property type="entry name" value="SIROHEME BIOSYNTHESIS PROTEIN MET8"/>
    <property type="match status" value="1"/>
</dbReference>
<dbReference type="GO" id="GO:0004325">
    <property type="term" value="F:ferrochelatase activity"/>
    <property type="evidence" value="ECO:0007669"/>
    <property type="project" value="InterPro"/>
</dbReference>
<evidence type="ECO:0000259" key="7">
    <source>
        <dbReference type="Pfam" id="PF14824"/>
    </source>
</evidence>
<dbReference type="Gene3D" id="1.10.8.610">
    <property type="entry name" value="SirC, precorrin-2 dehydrogenase, C-terminal helical domain-like"/>
    <property type="match status" value="1"/>
</dbReference>
<keyword evidence="5" id="KW-0627">Porphyrin biosynthesis</keyword>
<dbReference type="InterPro" id="IPR006367">
    <property type="entry name" value="Sirohaem_synthase_N"/>
</dbReference>
<dbReference type="Pfam" id="PF13241">
    <property type="entry name" value="NAD_binding_7"/>
    <property type="match status" value="1"/>
</dbReference>
<evidence type="ECO:0000256" key="6">
    <source>
        <dbReference type="ARBA" id="ARBA00047561"/>
    </source>
</evidence>
<dbReference type="InterPro" id="IPR028281">
    <property type="entry name" value="Sirohaem_synthase_central"/>
</dbReference>
<protein>
    <recommendedName>
        <fullName evidence="2">precorrin-2 dehydrogenase</fullName>
        <ecNumber evidence="2">1.3.1.76</ecNumber>
    </recommendedName>
</protein>
<feature type="domain" description="Siroheme synthase central" evidence="7">
    <location>
        <begin position="117"/>
        <end position="142"/>
    </location>
</feature>
<evidence type="ECO:0000256" key="5">
    <source>
        <dbReference type="ARBA" id="ARBA00023244"/>
    </source>
</evidence>
<evidence type="ECO:0000256" key="1">
    <source>
        <dbReference type="ARBA" id="ARBA00005010"/>
    </source>
</evidence>
<gene>
    <name evidence="8" type="ORF">A45J_0821</name>
</gene>
<evidence type="ECO:0000256" key="4">
    <source>
        <dbReference type="ARBA" id="ARBA00023027"/>
    </source>
</evidence>
<dbReference type="AlphaFoldDB" id="A0A5J4KTW2"/>
<dbReference type="EC" id="1.3.1.76" evidence="2"/>
<comment type="catalytic activity">
    <reaction evidence="6">
        <text>precorrin-2 + NAD(+) = sirohydrochlorin + NADH + 2 H(+)</text>
        <dbReference type="Rhea" id="RHEA:15613"/>
        <dbReference type="ChEBI" id="CHEBI:15378"/>
        <dbReference type="ChEBI" id="CHEBI:57540"/>
        <dbReference type="ChEBI" id="CHEBI:57945"/>
        <dbReference type="ChEBI" id="CHEBI:58351"/>
        <dbReference type="ChEBI" id="CHEBI:58827"/>
        <dbReference type="EC" id="1.3.1.76"/>
    </reaction>
</comment>
<accession>A0A5J4KTW2</accession>
<dbReference type="EMBL" id="BLAB01000001">
    <property type="protein sequence ID" value="GER93088.1"/>
    <property type="molecule type" value="Genomic_DNA"/>
</dbReference>
<dbReference type="GO" id="GO:0043115">
    <property type="term" value="F:precorrin-2 dehydrogenase activity"/>
    <property type="evidence" value="ECO:0007669"/>
    <property type="project" value="UniProtKB-EC"/>
</dbReference>
<dbReference type="Gene3D" id="3.40.50.720">
    <property type="entry name" value="NAD(P)-binding Rossmann-like Domain"/>
    <property type="match status" value="1"/>
</dbReference>
<dbReference type="SUPFAM" id="SSF51735">
    <property type="entry name" value="NAD(P)-binding Rossmann-fold domains"/>
    <property type="match status" value="1"/>
</dbReference>
<evidence type="ECO:0000313" key="8">
    <source>
        <dbReference type="EMBL" id="GER93088.1"/>
    </source>
</evidence>
<dbReference type="InterPro" id="IPR042518">
    <property type="entry name" value="SirC_C"/>
</dbReference>
<dbReference type="UniPathway" id="UPA00262">
    <property type="reaction ID" value="UER00222"/>
</dbReference>
<dbReference type="InterPro" id="IPR028161">
    <property type="entry name" value="Met8-like"/>
</dbReference>
<dbReference type="PANTHER" id="PTHR35330">
    <property type="entry name" value="SIROHEME BIOSYNTHESIS PROTEIN MET8"/>
    <property type="match status" value="1"/>
</dbReference>
<evidence type="ECO:0000256" key="3">
    <source>
        <dbReference type="ARBA" id="ARBA00023002"/>
    </source>
</evidence>
<name>A0A5J4KTW2_9ZZZZ</name>
<organism evidence="8">
    <name type="scientific">hot springs metagenome</name>
    <dbReference type="NCBI Taxonomy" id="433727"/>
    <lineage>
        <taxon>unclassified sequences</taxon>
        <taxon>metagenomes</taxon>
        <taxon>ecological metagenomes</taxon>
    </lineage>
</organism>
<dbReference type="InterPro" id="IPR036291">
    <property type="entry name" value="NAD(P)-bd_dom_sf"/>
</dbReference>
<dbReference type="NCBIfam" id="TIGR01470">
    <property type="entry name" value="cysG_Nterm"/>
    <property type="match status" value="1"/>
</dbReference>
<reference evidence="8" key="1">
    <citation type="submission" date="2019-10" db="EMBL/GenBank/DDBJ databases">
        <title>Metagenomic sequencing of thiosulfate-disproportionating enrichment culture.</title>
        <authorList>
            <person name="Umezawa K."/>
            <person name="Kojima H."/>
            <person name="Fukui M."/>
        </authorList>
    </citation>
    <scope>NUCLEOTIDE SEQUENCE</scope>
    <source>
        <strain evidence="8">45J</strain>
    </source>
</reference>
<dbReference type="GO" id="GO:0019354">
    <property type="term" value="P:siroheme biosynthetic process"/>
    <property type="evidence" value="ECO:0007669"/>
    <property type="project" value="UniProtKB-UniPathway"/>
</dbReference>
<comment type="caution">
    <text evidence="8">The sequence shown here is derived from an EMBL/GenBank/DDBJ whole genome shotgun (WGS) entry which is preliminary data.</text>
</comment>
<proteinExistence type="predicted"/>